<organism evidence="3 4">
    <name type="scientific">Cirrhinus mrigala</name>
    <name type="common">Mrigala</name>
    <dbReference type="NCBI Taxonomy" id="683832"/>
    <lineage>
        <taxon>Eukaryota</taxon>
        <taxon>Metazoa</taxon>
        <taxon>Chordata</taxon>
        <taxon>Craniata</taxon>
        <taxon>Vertebrata</taxon>
        <taxon>Euteleostomi</taxon>
        <taxon>Actinopterygii</taxon>
        <taxon>Neopterygii</taxon>
        <taxon>Teleostei</taxon>
        <taxon>Ostariophysi</taxon>
        <taxon>Cypriniformes</taxon>
        <taxon>Cyprinidae</taxon>
        <taxon>Labeoninae</taxon>
        <taxon>Labeonini</taxon>
        <taxon>Cirrhinus</taxon>
    </lineage>
</organism>
<evidence type="ECO:0000313" key="3">
    <source>
        <dbReference type="EMBL" id="KAL0177990.1"/>
    </source>
</evidence>
<dbReference type="Pfam" id="PF15936">
    <property type="entry name" value="DUF4749"/>
    <property type="match status" value="1"/>
</dbReference>
<comment type="caution">
    <text evidence="3">The sequence shown here is derived from an EMBL/GenBank/DDBJ whole genome shotgun (WGS) entry which is preliminary data.</text>
</comment>
<sequence length="56" mass="5997">SAHNRSAMPFSSGSPRVVTNMYNNPSGLYSSDNIKSFNTAVDDVQTTAVSTEASRK</sequence>
<feature type="non-terminal residue" evidence="3">
    <location>
        <position position="1"/>
    </location>
</feature>
<evidence type="ECO:0000259" key="2">
    <source>
        <dbReference type="SMART" id="SM00735"/>
    </source>
</evidence>
<dbReference type="AlphaFoldDB" id="A0ABD0PVE5"/>
<dbReference type="SMART" id="SM00735">
    <property type="entry name" value="ZM"/>
    <property type="match status" value="1"/>
</dbReference>
<feature type="compositionally biased region" description="Polar residues" evidence="1">
    <location>
        <begin position="1"/>
        <end position="14"/>
    </location>
</feature>
<evidence type="ECO:0000256" key="1">
    <source>
        <dbReference type="SAM" id="MobiDB-lite"/>
    </source>
</evidence>
<dbReference type="InterPro" id="IPR006643">
    <property type="entry name" value="Zasp-like_motif"/>
</dbReference>
<protein>
    <recommendedName>
        <fullName evidence="2">Zasp-like motif domain-containing protein</fullName>
    </recommendedName>
</protein>
<dbReference type="InterPro" id="IPR031847">
    <property type="entry name" value="PDLI1-4/Zasp-like_mid"/>
</dbReference>
<dbReference type="EMBL" id="JAMKFB020000013">
    <property type="protein sequence ID" value="KAL0177990.1"/>
    <property type="molecule type" value="Genomic_DNA"/>
</dbReference>
<dbReference type="Proteomes" id="UP001529510">
    <property type="component" value="Unassembled WGS sequence"/>
</dbReference>
<feature type="domain" description="Zasp-like motif" evidence="2">
    <location>
        <begin position="16"/>
        <end position="41"/>
    </location>
</feature>
<reference evidence="3 4" key="1">
    <citation type="submission" date="2024-05" db="EMBL/GenBank/DDBJ databases">
        <title>Genome sequencing and assembly of Indian major carp, Cirrhinus mrigala (Hamilton, 1822).</title>
        <authorList>
            <person name="Mohindra V."/>
            <person name="Chowdhury L.M."/>
            <person name="Lal K."/>
            <person name="Jena J.K."/>
        </authorList>
    </citation>
    <scope>NUCLEOTIDE SEQUENCE [LARGE SCALE GENOMIC DNA]</scope>
    <source>
        <strain evidence="3">CM1030</strain>
        <tissue evidence="3">Blood</tissue>
    </source>
</reference>
<feature type="region of interest" description="Disordered" evidence="1">
    <location>
        <begin position="1"/>
        <end position="25"/>
    </location>
</feature>
<keyword evidence="4" id="KW-1185">Reference proteome</keyword>
<evidence type="ECO:0000313" key="4">
    <source>
        <dbReference type="Proteomes" id="UP001529510"/>
    </source>
</evidence>
<accession>A0ABD0PVE5</accession>
<gene>
    <name evidence="3" type="ORF">M9458_026884</name>
</gene>
<name>A0ABD0PVE5_CIRMR</name>
<proteinExistence type="predicted"/>